<sequence length="60" mass="6575">MDSRSTTKRGTQRAAEPTVSADAAVERQLWAALEAADSQETRFHLRQALQLVGADDGPHR</sequence>
<evidence type="ECO:0000313" key="3">
    <source>
        <dbReference type="Proteomes" id="UP001597075"/>
    </source>
</evidence>
<organism evidence="2 3">
    <name type="scientific">Haloplanus ruber</name>
    <dbReference type="NCBI Taxonomy" id="869892"/>
    <lineage>
        <taxon>Archaea</taxon>
        <taxon>Methanobacteriati</taxon>
        <taxon>Methanobacteriota</taxon>
        <taxon>Stenosarchaea group</taxon>
        <taxon>Halobacteria</taxon>
        <taxon>Halobacteriales</taxon>
        <taxon>Haloferacaceae</taxon>
        <taxon>Haloplanus</taxon>
    </lineage>
</organism>
<evidence type="ECO:0000313" key="2">
    <source>
        <dbReference type="EMBL" id="MFD1632700.1"/>
    </source>
</evidence>
<comment type="caution">
    <text evidence="2">The sequence shown here is derived from an EMBL/GenBank/DDBJ whole genome shotgun (WGS) entry which is preliminary data.</text>
</comment>
<evidence type="ECO:0000256" key="1">
    <source>
        <dbReference type="SAM" id="MobiDB-lite"/>
    </source>
</evidence>
<gene>
    <name evidence="2" type="ORF">ACFSBJ_02905</name>
</gene>
<proteinExistence type="predicted"/>
<reference evidence="2 3" key="1">
    <citation type="journal article" date="2019" name="Int. J. Syst. Evol. Microbiol.">
        <title>The Global Catalogue of Microorganisms (GCM) 10K type strain sequencing project: providing services to taxonomists for standard genome sequencing and annotation.</title>
        <authorList>
            <consortium name="The Broad Institute Genomics Platform"/>
            <consortium name="The Broad Institute Genome Sequencing Center for Infectious Disease"/>
            <person name="Wu L."/>
            <person name="Ma J."/>
        </authorList>
    </citation>
    <scope>NUCLEOTIDE SEQUENCE [LARGE SCALE GENOMIC DNA]</scope>
    <source>
        <strain evidence="2 3">CGMCC 1.10594</strain>
    </source>
</reference>
<dbReference type="RefSeq" id="WP_256406008.1">
    <property type="nucleotide sequence ID" value="NZ_CP187151.1"/>
</dbReference>
<feature type="compositionally biased region" description="Basic residues" evidence="1">
    <location>
        <begin position="1"/>
        <end position="11"/>
    </location>
</feature>
<name>A0ABD6CUI0_9EURY</name>
<protein>
    <submittedName>
        <fullName evidence="2">Uncharacterized protein</fullName>
    </submittedName>
</protein>
<accession>A0ABD6CUI0</accession>
<dbReference type="AlphaFoldDB" id="A0ABD6CUI0"/>
<dbReference type="EMBL" id="JBHUDL010000004">
    <property type="protein sequence ID" value="MFD1632700.1"/>
    <property type="molecule type" value="Genomic_DNA"/>
</dbReference>
<dbReference type="Proteomes" id="UP001597075">
    <property type="component" value="Unassembled WGS sequence"/>
</dbReference>
<feature type="region of interest" description="Disordered" evidence="1">
    <location>
        <begin position="1"/>
        <end position="21"/>
    </location>
</feature>
<keyword evidence="3" id="KW-1185">Reference proteome</keyword>